<dbReference type="GO" id="GO:0016787">
    <property type="term" value="F:hydrolase activity"/>
    <property type="evidence" value="ECO:0007669"/>
    <property type="project" value="UniProtKB-KW"/>
</dbReference>
<dbReference type="Pfam" id="PF01850">
    <property type="entry name" value="PIN"/>
    <property type="match status" value="1"/>
</dbReference>
<protein>
    <recommendedName>
        <fullName evidence="8">Ribonuclease VapC</fullName>
        <shortName evidence="8">RNase VapC</shortName>
        <ecNumber evidence="8">3.1.-.-</ecNumber>
    </recommendedName>
    <alternativeName>
        <fullName evidence="8">Toxin VapC</fullName>
    </alternativeName>
</protein>
<evidence type="ECO:0000313" key="11">
    <source>
        <dbReference type="Proteomes" id="UP000321720"/>
    </source>
</evidence>
<dbReference type="RefSeq" id="WP_146841735.1">
    <property type="nucleotide sequence ID" value="NZ_BJWG01000002.1"/>
</dbReference>
<comment type="caution">
    <text evidence="10">The sequence shown here is derived from an EMBL/GenBank/DDBJ whole genome shotgun (WGS) entry which is preliminary data.</text>
</comment>
<proteinExistence type="inferred from homology"/>
<feature type="domain" description="PIN" evidence="9">
    <location>
        <begin position="2"/>
        <end position="122"/>
    </location>
</feature>
<comment type="similarity">
    <text evidence="7 8">Belongs to the PINc/VapC protein family.</text>
</comment>
<gene>
    <name evidence="10" type="primary">stbB</name>
    <name evidence="8" type="synonym">vapC</name>
    <name evidence="10" type="ORF">CCO02nite_07930</name>
</gene>
<evidence type="ECO:0000256" key="3">
    <source>
        <dbReference type="ARBA" id="ARBA00022722"/>
    </source>
</evidence>
<evidence type="ECO:0000256" key="6">
    <source>
        <dbReference type="ARBA" id="ARBA00022842"/>
    </source>
</evidence>
<feature type="binding site" evidence="8">
    <location>
        <position position="103"/>
    </location>
    <ligand>
        <name>Mg(2+)</name>
        <dbReference type="ChEBI" id="CHEBI:18420"/>
    </ligand>
</feature>
<evidence type="ECO:0000256" key="8">
    <source>
        <dbReference type="HAMAP-Rule" id="MF_00265"/>
    </source>
</evidence>
<dbReference type="GO" id="GO:0004540">
    <property type="term" value="F:RNA nuclease activity"/>
    <property type="evidence" value="ECO:0007669"/>
    <property type="project" value="InterPro"/>
</dbReference>
<comment type="cofactor">
    <cofactor evidence="1 8">
        <name>Mg(2+)</name>
        <dbReference type="ChEBI" id="CHEBI:18420"/>
    </cofactor>
</comment>
<evidence type="ECO:0000259" key="9">
    <source>
        <dbReference type="Pfam" id="PF01850"/>
    </source>
</evidence>
<dbReference type="EC" id="3.1.-.-" evidence="8"/>
<dbReference type="CDD" id="cd18731">
    <property type="entry name" value="PIN_NgFitB-like"/>
    <property type="match status" value="1"/>
</dbReference>
<keyword evidence="6 8" id="KW-0460">Magnesium</keyword>
<accession>A0A511J813</accession>
<dbReference type="Gene3D" id="3.40.50.1010">
    <property type="entry name" value="5'-nuclease"/>
    <property type="match status" value="1"/>
</dbReference>
<evidence type="ECO:0000256" key="2">
    <source>
        <dbReference type="ARBA" id="ARBA00022649"/>
    </source>
</evidence>
<organism evidence="10 11">
    <name type="scientific">Cellulomonas composti</name>
    <dbReference type="NCBI Taxonomy" id="266130"/>
    <lineage>
        <taxon>Bacteria</taxon>
        <taxon>Bacillati</taxon>
        <taxon>Actinomycetota</taxon>
        <taxon>Actinomycetes</taxon>
        <taxon>Micrococcales</taxon>
        <taxon>Cellulomonadaceae</taxon>
        <taxon>Cellulomonas</taxon>
    </lineage>
</organism>
<dbReference type="OrthoDB" id="9804823at2"/>
<keyword evidence="2 8" id="KW-1277">Toxin-antitoxin system</keyword>
<dbReference type="InterPro" id="IPR002716">
    <property type="entry name" value="PIN_dom"/>
</dbReference>
<feature type="binding site" evidence="8">
    <location>
        <position position="5"/>
    </location>
    <ligand>
        <name>Mg(2+)</name>
        <dbReference type="ChEBI" id="CHEBI:18420"/>
    </ligand>
</feature>
<dbReference type="GO" id="GO:0090729">
    <property type="term" value="F:toxin activity"/>
    <property type="evidence" value="ECO:0007669"/>
    <property type="project" value="UniProtKB-KW"/>
</dbReference>
<dbReference type="InterPro" id="IPR029060">
    <property type="entry name" value="PIN-like_dom_sf"/>
</dbReference>
<dbReference type="InterPro" id="IPR022907">
    <property type="entry name" value="VapC_family"/>
</dbReference>
<keyword evidence="11" id="KW-1185">Reference proteome</keyword>
<evidence type="ECO:0000256" key="5">
    <source>
        <dbReference type="ARBA" id="ARBA00022801"/>
    </source>
</evidence>
<name>A0A511J813_9CELL</name>
<keyword evidence="8" id="KW-0800">Toxin</keyword>
<dbReference type="SUPFAM" id="SSF88723">
    <property type="entry name" value="PIN domain-like"/>
    <property type="match status" value="1"/>
</dbReference>
<comment type="function">
    <text evidence="8">Toxic component of a toxin-antitoxin (TA) system. An RNase.</text>
</comment>
<dbReference type="InterPro" id="IPR050556">
    <property type="entry name" value="Type_II_TA_system_RNase"/>
</dbReference>
<keyword evidence="5 8" id="KW-0378">Hydrolase</keyword>
<sequence>MIVADTNVVSELMKDRPDPGVLTWAAALDQSEVTISVVTVQEIERGLSRLPAGRRQRTLTGRWHQVLEAYADTILVYDVPAAQAAATVLVHREKAGRPIALADAEIAGTCVSQDAALATRNTTDFTGIPGLTLIDPFA</sequence>
<dbReference type="EMBL" id="BJWG01000002">
    <property type="protein sequence ID" value="GEL94135.1"/>
    <property type="molecule type" value="Genomic_DNA"/>
</dbReference>
<dbReference type="HAMAP" id="MF_00265">
    <property type="entry name" value="VapC_Nob1"/>
    <property type="match status" value="1"/>
</dbReference>
<dbReference type="Proteomes" id="UP000321720">
    <property type="component" value="Unassembled WGS sequence"/>
</dbReference>
<dbReference type="PANTHER" id="PTHR33653">
    <property type="entry name" value="RIBONUCLEASE VAPC2"/>
    <property type="match status" value="1"/>
</dbReference>
<dbReference type="AlphaFoldDB" id="A0A511J813"/>
<dbReference type="GO" id="GO:0000287">
    <property type="term" value="F:magnesium ion binding"/>
    <property type="evidence" value="ECO:0007669"/>
    <property type="project" value="UniProtKB-UniRule"/>
</dbReference>
<reference evidence="10 11" key="1">
    <citation type="submission" date="2019-07" db="EMBL/GenBank/DDBJ databases">
        <title>Whole genome shotgun sequence of Cellulomonas composti NBRC 100758.</title>
        <authorList>
            <person name="Hosoyama A."/>
            <person name="Uohara A."/>
            <person name="Ohji S."/>
            <person name="Ichikawa N."/>
        </authorList>
    </citation>
    <scope>NUCLEOTIDE SEQUENCE [LARGE SCALE GENOMIC DNA]</scope>
    <source>
        <strain evidence="10 11">NBRC 100758</strain>
    </source>
</reference>
<evidence type="ECO:0000256" key="4">
    <source>
        <dbReference type="ARBA" id="ARBA00022723"/>
    </source>
</evidence>
<evidence type="ECO:0000256" key="1">
    <source>
        <dbReference type="ARBA" id="ARBA00001946"/>
    </source>
</evidence>
<evidence type="ECO:0000313" key="10">
    <source>
        <dbReference type="EMBL" id="GEL94135.1"/>
    </source>
</evidence>
<evidence type="ECO:0000256" key="7">
    <source>
        <dbReference type="ARBA" id="ARBA00038093"/>
    </source>
</evidence>
<dbReference type="PANTHER" id="PTHR33653:SF1">
    <property type="entry name" value="RIBONUCLEASE VAPC2"/>
    <property type="match status" value="1"/>
</dbReference>
<keyword evidence="3 8" id="KW-0540">Nuclease</keyword>
<keyword evidence="4 8" id="KW-0479">Metal-binding</keyword>